<reference evidence="5 6" key="1">
    <citation type="journal article" date="2018" name="IMA Fungus">
        <title>IMA Genome-F 9: Draft genome sequence of Annulohypoxylon stygium, Aspergillus mulundensis, Berkeleyomyces basicola (syn. Thielaviopsis basicola), Ceratocystis smalleyi, two Cercospora beticola strains, Coleophoma cylindrospora, Fusarium fracticaudum, Phialophora cf. hyalina, and Morchella septimelata.</title>
        <authorList>
            <person name="Wingfield B.D."/>
            <person name="Bills G.F."/>
            <person name="Dong Y."/>
            <person name="Huang W."/>
            <person name="Nel W.J."/>
            <person name="Swalarsk-Parry B.S."/>
            <person name="Vaghefi N."/>
            <person name="Wilken P.M."/>
            <person name="An Z."/>
            <person name="de Beer Z.W."/>
            <person name="De Vos L."/>
            <person name="Chen L."/>
            <person name="Duong T.A."/>
            <person name="Gao Y."/>
            <person name="Hammerbacher A."/>
            <person name="Kikkert J.R."/>
            <person name="Li Y."/>
            <person name="Li H."/>
            <person name="Li K."/>
            <person name="Li Q."/>
            <person name="Liu X."/>
            <person name="Ma X."/>
            <person name="Naidoo K."/>
            <person name="Pethybridge S.J."/>
            <person name="Sun J."/>
            <person name="Steenkamp E.T."/>
            <person name="van der Nest M.A."/>
            <person name="van Wyk S."/>
            <person name="Wingfield M.J."/>
            <person name="Xiong C."/>
            <person name="Yue Q."/>
            <person name="Zhang X."/>
        </authorList>
    </citation>
    <scope>NUCLEOTIDE SEQUENCE [LARGE SCALE GENOMIC DNA]</scope>
    <source>
        <strain evidence="5 6">DSM 5745</strain>
    </source>
</reference>
<evidence type="ECO:0000313" key="5">
    <source>
        <dbReference type="EMBL" id="RDW84121.1"/>
    </source>
</evidence>
<evidence type="ECO:0000256" key="3">
    <source>
        <dbReference type="ARBA" id="ARBA00023242"/>
    </source>
</evidence>
<evidence type="ECO:0000256" key="4">
    <source>
        <dbReference type="SAM" id="MobiDB-lite"/>
    </source>
</evidence>
<dbReference type="PANTHER" id="PTHR47784">
    <property type="entry name" value="STEROL UPTAKE CONTROL PROTEIN 2"/>
    <property type="match status" value="1"/>
</dbReference>
<keyword evidence="1" id="KW-0805">Transcription regulation</keyword>
<dbReference type="AlphaFoldDB" id="A0A3D8SD75"/>
<dbReference type="RefSeq" id="XP_026605459.1">
    <property type="nucleotide sequence ID" value="XM_026746463.1"/>
</dbReference>
<feature type="compositionally biased region" description="Polar residues" evidence="4">
    <location>
        <begin position="36"/>
        <end position="46"/>
    </location>
</feature>
<name>A0A3D8SD75_9EURO</name>
<dbReference type="PANTHER" id="PTHR47784:SF5">
    <property type="entry name" value="STEROL UPTAKE CONTROL PROTEIN 2"/>
    <property type="match status" value="1"/>
</dbReference>
<dbReference type="GeneID" id="38114817"/>
<keyword evidence="6" id="KW-1185">Reference proteome</keyword>
<organism evidence="5 6">
    <name type="scientific">Aspergillus mulundensis</name>
    <dbReference type="NCBI Taxonomy" id="1810919"/>
    <lineage>
        <taxon>Eukaryota</taxon>
        <taxon>Fungi</taxon>
        <taxon>Dikarya</taxon>
        <taxon>Ascomycota</taxon>
        <taxon>Pezizomycotina</taxon>
        <taxon>Eurotiomycetes</taxon>
        <taxon>Eurotiomycetidae</taxon>
        <taxon>Eurotiales</taxon>
        <taxon>Aspergillaceae</taxon>
        <taxon>Aspergillus</taxon>
        <taxon>Aspergillus subgen. Nidulantes</taxon>
    </lineage>
</organism>
<keyword evidence="3" id="KW-0539">Nucleus</keyword>
<evidence type="ECO:0000313" key="6">
    <source>
        <dbReference type="Proteomes" id="UP000256690"/>
    </source>
</evidence>
<keyword evidence="2" id="KW-0804">Transcription</keyword>
<dbReference type="InterPro" id="IPR053157">
    <property type="entry name" value="Sterol_Uptake_Regulator"/>
</dbReference>
<proteinExistence type="predicted"/>
<dbReference type="Pfam" id="PF11951">
    <property type="entry name" value="Fungal_trans_2"/>
    <property type="match status" value="1"/>
</dbReference>
<dbReference type="GO" id="GO:0008270">
    <property type="term" value="F:zinc ion binding"/>
    <property type="evidence" value="ECO:0007669"/>
    <property type="project" value="InterPro"/>
</dbReference>
<dbReference type="GO" id="GO:0001228">
    <property type="term" value="F:DNA-binding transcription activator activity, RNA polymerase II-specific"/>
    <property type="evidence" value="ECO:0007669"/>
    <property type="project" value="TreeGrafter"/>
</dbReference>
<sequence>MGVSNCDERKPACDKCKVYGVDCSFALSANSTEQSVSCSDQDTTPAVGTPQAPPSAGSELAISDLELLHHYTTSTAYTFSHHPALQTFWRVEAPKIAFTAPYTLRAILAMSALHLSVLRPEKKDLYIAQASEHNDAALKLATPEITNISPENATPLFLFSALLSFISCAKPLKLGNFLLWEDHDIADWLSLIRGTGTIVESANDSLRTGPLGIIFSVHRQSHNQPDPVVRHEFLEDLRVFILEEVTDEHEREVYSVAIDHLSHCFAICLDKAWRLETSDVFMWLLRVPADFLRLLKGHQPHALMVLGYFCVLMHQLEWMWWMKNWERHILSQIYHLLPAPLHRAWLQWPMEQVGFSPS</sequence>
<accession>A0A3D8SD75</accession>
<gene>
    <name evidence="5" type="ORF">DSM5745_04447</name>
</gene>
<dbReference type="InterPro" id="IPR001138">
    <property type="entry name" value="Zn2Cys6_DnaBD"/>
</dbReference>
<evidence type="ECO:0000256" key="1">
    <source>
        <dbReference type="ARBA" id="ARBA00023015"/>
    </source>
</evidence>
<dbReference type="EMBL" id="PVWQ01000004">
    <property type="protein sequence ID" value="RDW84121.1"/>
    <property type="molecule type" value="Genomic_DNA"/>
</dbReference>
<dbReference type="OrthoDB" id="416217at2759"/>
<dbReference type="STRING" id="1810919.A0A3D8SD75"/>
<protein>
    <submittedName>
        <fullName evidence="5">C6 transcription factor</fullName>
    </submittedName>
</protein>
<evidence type="ECO:0000256" key="2">
    <source>
        <dbReference type="ARBA" id="ARBA00023163"/>
    </source>
</evidence>
<dbReference type="CDD" id="cd00067">
    <property type="entry name" value="GAL4"/>
    <property type="match status" value="1"/>
</dbReference>
<feature type="region of interest" description="Disordered" evidence="4">
    <location>
        <begin position="36"/>
        <end position="57"/>
    </location>
</feature>
<dbReference type="Proteomes" id="UP000256690">
    <property type="component" value="Unassembled WGS sequence"/>
</dbReference>
<dbReference type="InterPro" id="IPR021858">
    <property type="entry name" value="Fun_TF"/>
</dbReference>
<comment type="caution">
    <text evidence="5">The sequence shown here is derived from an EMBL/GenBank/DDBJ whole genome shotgun (WGS) entry which is preliminary data.</text>
</comment>